<feature type="non-terminal residue" evidence="5">
    <location>
        <position position="1"/>
    </location>
</feature>
<keyword evidence="2" id="KW-0812">Transmembrane</keyword>
<dbReference type="Proteomes" id="UP000257109">
    <property type="component" value="Unassembled WGS sequence"/>
</dbReference>
<organism evidence="5 6">
    <name type="scientific">Mucuna pruriens</name>
    <name type="common">Velvet bean</name>
    <name type="synonym">Dolichos pruriens</name>
    <dbReference type="NCBI Taxonomy" id="157652"/>
    <lineage>
        <taxon>Eukaryota</taxon>
        <taxon>Viridiplantae</taxon>
        <taxon>Streptophyta</taxon>
        <taxon>Embryophyta</taxon>
        <taxon>Tracheophyta</taxon>
        <taxon>Spermatophyta</taxon>
        <taxon>Magnoliopsida</taxon>
        <taxon>eudicotyledons</taxon>
        <taxon>Gunneridae</taxon>
        <taxon>Pentapetalae</taxon>
        <taxon>rosids</taxon>
        <taxon>fabids</taxon>
        <taxon>Fabales</taxon>
        <taxon>Fabaceae</taxon>
        <taxon>Papilionoideae</taxon>
        <taxon>50 kb inversion clade</taxon>
        <taxon>NPAAA clade</taxon>
        <taxon>indigoferoid/millettioid clade</taxon>
        <taxon>Phaseoleae</taxon>
        <taxon>Mucuna</taxon>
    </lineage>
</organism>
<evidence type="ECO:0000259" key="3">
    <source>
        <dbReference type="Pfam" id="PF03732"/>
    </source>
</evidence>
<feature type="domain" description="Retroviral polymerase SH3-like" evidence="4">
    <location>
        <begin position="117"/>
        <end position="175"/>
    </location>
</feature>
<dbReference type="InterPro" id="IPR057670">
    <property type="entry name" value="SH3_retrovirus"/>
</dbReference>
<dbReference type="SUPFAM" id="SSF53098">
    <property type="entry name" value="Ribonuclease H-like"/>
    <property type="match status" value="1"/>
</dbReference>
<dbReference type="GO" id="GO:0003676">
    <property type="term" value="F:nucleic acid binding"/>
    <property type="evidence" value="ECO:0007669"/>
    <property type="project" value="InterPro"/>
</dbReference>
<feature type="domain" description="Retrotransposon gag" evidence="3">
    <location>
        <begin position="344"/>
        <end position="413"/>
    </location>
</feature>
<dbReference type="Pfam" id="PF03732">
    <property type="entry name" value="Retrotrans_gag"/>
    <property type="match status" value="1"/>
</dbReference>
<dbReference type="PANTHER" id="PTHR42648:SF28">
    <property type="entry name" value="TRANSPOSON-ENCODED PROTEIN WITH RIBONUCLEASE H-LIKE AND RETROVIRUS ZINC FINGER-LIKE DOMAINS"/>
    <property type="match status" value="1"/>
</dbReference>
<dbReference type="InterPro" id="IPR012337">
    <property type="entry name" value="RNaseH-like_sf"/>
</dbReference>
<evidence type="ECO:0000256" key="1">
    <source>
        <dbReference type="SAM" id="MobiDB-lite"/>
    </source>
</evidence>
<dbReference type="Gene3D" id="3.30.420.10">
    <property type="entry name" value="Ribonuclease H-like superfamily/Ribonuclease H"/>
    <property type="match status" value="1"/>
</dbReference>
<feature type="transmembrane region" description="Helical" evidence="2">
    <location>
        <begin position="100"/>
        <end position="121"/>
    </location>
</feature>
<accession>A0A371I5D7</accession>
<dbReference type="OrthoDB" id="2663223at2759"/>
<gene>
    <name evidence="5" type="ORF">CR513_05304</name>
</gene>
<sequence length="415" mass="48283">MKHKYEVCHIFVDFFYLVKNQFNKSIKRLWLDNGTEFVNLEFSKFLKDNGVIHELTALLFQMYVPNVYWGEAILTVTYLINRLPTRVLNSISQIKHMLSFFPFSFLMLSLPSCVFGCVAFVHSHNPHRGKLDPKGVKCVFTGYPSNKKDFNCYHPSSHRFFVSIDVTFHETQLFFVCPPLQGESYLEVKPVIESLHFPTHDVQVQVQEVTKPTLVPKQVQMSKLDVSIPNNSIEEQVQLSESEVSIPNNSIEDVTDDNYIQKLGKKFDRVNKGLDYVQKDTQSVIAKMEALSREKEEKPKVASLHDSEGSFGDNLSKSSGRSSQFSHGKRCEKHGRRGKVVRLVRLEFGEYALVWWTQDIRSRVIEPCESWRDLKCQMRKRFVLPSYARDLHNKLQRLYQGSKSVEEYYKEMEID</sequence>
<feature type="compositionally biased region" description="Basic and acidic residues" evidence="1">
    <location>
        <begin position="295"/>
        <end position="308"/>
    </location>
</feature>
<evidence type="ECO:0000313" key="6">
    <source>
        <dbReference type="Proteomes" id="UP000257109"/>
    </source>
</evidence>
<evidence type="ECO:0000256" key="2">
    <source>
        <dbReference type="SAM" id="Phobius"/>
    </source>
</evidence>
<dbReference type="STRING" id="157652.A0A371I5D7"/>
<name>A0A371I5D7_MUCPR</name>
<feature type="compositionally biased region" description="Polar residues" evidence="1">
    <location>
        <begin position="313"/>
        <end position="326"/>
    </location>
</feature>
<feature type="region of interest" description="Disordered" evidence="1">
    <location>
        <begin position="295"/>
        <end position="331"/>
    </location>
</feature>
<dbReference type="EMBL" id="QJKJ01000888">
    <property type="protein sequence ID" value="RDY10219.1"/>
    <property type="molecule type" value="Genomic_DNA"/>
</dbReference>
<dbReference type="AlphaFoldDB" id="A0A371I5D7"/>
<dbReference type="InterPro" id="IPR039537">
    <property type="entry name" value="Retrotran_Ty1/copia-like"/>
</dbReference>
<dbReference type="Pfam" id="PF25597">
    <property type="entry name" value="SH3_retrovirus"/>
    <property type="match status" value="1"/>
</dbReference>
<keyword evidence="2" id="KW-0472">Membrane</keyword>
<dbReference type="InterPro" id="IPR005162">
    <property type="entry name" value="Retrotrans_gag_dom"/>
</dbReference>
<dbReference type="PANTHER" id="PTHR42648">
    <property type="entry name" value="TRANSPOSASE, PUTATIVE-RELATED"/>
    <property type="match status" value="1"/>
</dbReference>
<keyword evidence="6" id="KW-1185">Reference proteome</keyword>
<evidence type="ECO:0000259" key="4">
    <source>
        <dbReference type="Pfam" id="PF25597"/>
    </source>
</evidence>
<evidence type="ECO:0000313" key="5">
    <source>
        <dbReference type="EMBL" id="RDY10219.1"/>
    </source>
</evidence>
<reference evidence="5" key="1">
    <citation type="submission" date="2018-05" db="EMBL/GenBank/DDBJ databases">
        <title>Draft genome of Mucuna pruriens seed.</title>
        <authorList>
            <person name="Nnadi N.E."/>
            <person name="Vos R."/>
            <person name="Hasami M.H."/>
            <person name="Devisetty U.K."/>
            <person name="Aguiy J.C."/>
        </authorList>
    </citation>
    <scope>NUCLEOTIDE SEQUENCE [LARGE SCALE GENOMIC DNA]</scope>
    <source>
        <strain evidence="5">JCA_2017</strain>
    </source>
</reference>
<dbReference type="InterPro" id="IPR036397">
    <property type="entry name" value="RNaseH_sf"/>
</dbReference>
<keyword evidence="2" id="KW-1133">Transmembrane helix</keyword>
<protein>
    <submittedName>
        <fullName evidence="5">Uncharacterized protein</fullName>
    </submittedName>
</protein>
<comment type="caution">
    <text evidence="5">The sequence shown here is derived from an EMBL/GenBank/DDBJ whole genome shotgun (WGS) entry which is preliminary data.</text>
</comment>
<proteinExistence type="predicted"/>